<protein>
    <recommendedName>
        <fullName evidence="3">PH domain-containing protein</fullName>
    </recommendedName>
</protein>
<dbReference type="GO" id="GO:0015629">
    <property type="term" value="C:actin cytoskeleton"/>
    <property type="evidence" value="ECO:0007669"/>
    <property type="project" value="TreeGrafter"/>
</dbReference>
<keyword evidence="1" id="KW-0175">Coiled coil</keyword>
<feature type="coiled-coil region" evidence="1">
    <location>
        <begin position="823"/>
        <end position="916"/>
    </location>
</feature>
<dbReference type="SMART" id="SM00233">
    <property type="entry name" value="PH"/>
    <property type="match status" value="2"/>
</dbReference>
<sequence>MEVSCNKFQANVFDQSRCQNCFKSRVGHVLTREEMEQVKPIYASWLCLAPEGLDFNNPMQRSRKWQRRFFILYEHGCLEFALDDLPSTIPQGTVNLHHCSDVIDAEGRTGQKNTLCIITSDQDIYIRGDSKEIVNGWCEQLLAFRQTNEQRRRKKGSRMPVPSQEIASTRKSVCKVGVAKAETVEDELCNSGEEEDPSKETEEVNIALDVNVTPADADSPVSSKCTKERFEKDIKQKIDNVVTHQAEGGSVLQLPFEHHSTSLHSPEPRKAVTGDLSPSDLPLSRSALHALCWQEDDTESCAKEHPRASSLAKHMTQDEENNTEKLQMGSQQDKKGRDSCLIESSITDDFWHNEYDNQCKMCTQCSSSRSHTGHIQNTEKSVGLLEAPQSNSLSLRRLQTVEVKSSESTMTPDLLNFKKGWLFMDDHDQWRKYWFILSAHSLHYYFDSGAEELVGEIDLTSCHRVTELHDQRNFGFEIRTHRMVYKFYSTTAGMRQNWIQAIAKNIQDQNAPDVASIPDNWLSRVGSRSGPDVTQESMSLSCLLNDECCAKRRSEYYRCQGRNKTSNWTDTLTQPGTREQEREVNSAEQGISRRRGREERRQKYAIVMGSSVCNLDERNWSTQENQQQERMRQIEEYWLQVEQMAISEERKVLLYPECQSEDCFEKKKLLEHYRKRGEELTIQSESPNEDHSEDPEHGTDWSLVQELTCDLGTEWDPPKINKTSNKQNLTLTNKNQDTTGLDLRRQQISDLLDLQPLSQSRTEFTNEPKTEGEPNLLHDSITSAEPIKSLRSLALWQARKPRIFSESTSLMISEDKYSDQAMVKLLSQEVELLNKQNQDLNQRNQELLNQLAEADREIDRLKSELFHQLELESIVECLESDLARSCGKLQEAKAQLAEMEDNLKDSHQTLQLKEAMLRDLGSLSMDSENKIAFPEIVDRLRQCVQVMEFKVSELVSQQWLSTLTCNDLQTQKTFLVKSDVENGQKVTEYGEMLENVEESNIPLSEGLAHIKDQQHQNRIETVAAELKKRSNLFSLLLEVISQLAGNELTDSVSEYEVRQKNHKVLRRLQLENNIWKSFVNTLKNTTSYSPENEEAACLLQSTEMKLEEVKMYLSLYKSTSSNPLSSSSGLDNTSSTSPEIVSINNGIMEKKQKDVMWKDLKEHMEQRLILIDHVTNNKQFSEMIKSHLKSHVWNKTNMFYPMISVAMDILAAYLVEKLSCSVITQKSVEIQTENQEMEQNNMAVVNEGTGNETITSLKNHIKELEHTLSEGLMSLQQQHVKDKERLKAAFEQNIILLKKSHRKATEVLLLKHQRDQELLQEEKERLLTEDLSDCLTVIEAMKRAHRAELEKMLQEKTYNGDANIDVILKSHSEELSAVQRDLDALSEQYTQKCLDNVHLAEALQAERNSLQQYQYQTLALGVYNQELKNHLAEEMMRLSTVAQDGSIQSVHDRDRYELMIKLQVKESCQEQEIDTLKNELNASKMDQKFASERLHEIQTELRLVKETAEQQISQLKENLRLVYEALEESLKKMTPTMPMAGS</sequence>
<accession>A0AA88M5N3</accession>
<organism evidence="4 5">
    <name type="scientific">Tachysurus vachellii</name>
    <name type="common">Darkbarbel catfish</name>
    <name type="synonym">Pelteobagrus vachellii</name>
    <dbReference type="NCBI Taxonomy" id="175792"/>
    <lineage>
        <taxon>Eukaryota</taxon>
        <taxon>Metazoa</taxon>
        <taxon>Chordata</taxon>
        <taxon>Craniata</taxon>
        <taxon>Vertebrata</taxon>
        <taxon>Euteleostomi</taxon>
        <taxon>Actinopterygii</taxon>
        <taxon>Neopterygii</taxon>
        <taxon>Teleostei</taxon>
        <taxon>Ostariophysi</taxon>
        <taxon>Siluriformes</taxon>
        <taxon>Bagridae</taxon>
        <taxon>Tachysurus</taxon>
    </lineage>
</organism>
<dbReference type="Proteomes" id="UP001187315">
    <property type="component" value="Unassembled WGS sequence"/>
</dbReference>
<dbReference type="InterPro" id="IPR011993">
    <property type="entry name" value="PH-like_dom_sf"/>
</dbReference>
<dbReference type="InterPro" id="IPR001849">
    <property type="entry name" value="PH_domain"/>
</dbReference>
<evidence type="ECO:0000259" key="3">
    <source>
        <dbReference type="PROSITE" id="PS50003"/>
    </source>
</evidence>
<reference evidence="4" key="1">
    <citation type="submission" date="2023-08" db="EMBL/GenBank/DDBJ databases">
        <title>Pelteobagrus vachellii genome.</title>
        <authorList>
            <person name="Liu H."/>
        </authorList>
    </citation>
    <scope>NUCLEOTIDE SEQUENCE</scope>
    <source>
        <strain evidence="4">PRFRI_2022a</strain>
        <tissue evidence="4">Muscle</tissue>
    </source>
</reference>
<dbReference type="Gene3D" id="2.30.29.30">
    <property type="entry name" value="Pleckstrin-homology domain (PH domain)/Phosphotyrosine-binding domain (PTB)"/>
    <property type="match status" value="2"/>
</dbReference>
<evidence type="ECO:0000256" key="1">
    <source>
        <dbReference type="SAM" id="Coils"/>
    </source>
</evidence>
<feature type="domain" description="PH" evidence="3">
    <location>
        <begin position="415"/>
        <end position="507"/>
    </location>
</feature>
<feature type="compositionally biased region" description="Polar residues" evidence="2">
    <location>
        <begin position="568"/>
        <end position="577"/>
    </location>
</feature>
<feature type="compositionally biased region" description="Basic and acidic residues" evidence="2">
    <location>
        <begin position="688"/>
        <end position="699"/>
    </location>
</feature>
<dbReference type="EMBL" id="JAVHJS010000018">
    <property type="protein sequence ID" value="KAK2829290.1"/>
    <property type="molecule type" value="Genomic_DNA"/>
</dbReference>
<dbReference type="PROSITE" id="PS50003">
    <property type="entry name" value="PH_DOMAIN"/>
    <property type="match status" value="2"/>
</dbReference>
<feature type="region of interest" description="Disordered" evidence="2">
    <location>
        <begin position="303"/>
        <end position="338"/>
    </location>
</feature>
<gene>
    <name evidence="4" type="ORF">Q7C36_017280</name>
</gene>
<dbReference type="GO" id="GO:0051015">
    <property type="term" value="F:actin filament binding"/>
    <property type="evidence" value="ECO:0007669"/>
    <property type="project" value="TreeGrafter"/>
</dbReference>
<dbReference type="PANTHER" id="PTHR17271">
    <property type="entry name" value="PLECKSTRIN HOMOLOGY PH DOMAIN-CONTAINING PROTEIN"/>
    <property type="match status" value="1"/>
</dbReference>
<feature type="region of interest" description="Disordered" evidence="2">
    <location>
        <begin position="754"/>
        <end position="776"/>
    </location>
</feature>
<evidence type="ECO:0000313" key="4">
    <source>
        <dbReference type="EMBL" id="KAK2829290.1"/>
    </source>
</evidence>
<feature type="coiled-coil region" evidence="1">
    <location>
        <begin position="1459"/>
        <end position="1532"/>
    </location>
</feature>
<proteinExistence type="predicted"/>
<feature type="compositionally biased region" description="Polar residues" evidence="2">
    <location>
        <begin position="721"/>
        <end position="739"/>
    </location>
</feature>
<feature type="region of interest" description="Disordered" evidence="2">
    <location>
        <begin position="678"/>
        <end position="699"/>
    </location>
</feature>
<name>A0AA88M5N3_TACVA</name>
<comment type="caution">
    <text evidence="4">The sequence shown here is derived from an EMBL/GenBank/DDBJ whole genome shotgun (WGS) entry which is preliminary data.</text>
</comment>
<evidence type="ECO:0000256" key="2">
    <source>
        <dbReference type="SAM" id="MobiDB-lite"/>
    </source>
</evidence>
<dbReference type="SUPFAM" id="SSF50729">
    <property type="entry name" value="PH domain-like"/>
    <property type="match status" value="2"/>
</dbReference>
<dbReference type="InterPro" id="IPR052223">
    <property type="entry name" value="Actin_Cytoskeleton_Reg"/>
</dbReference>
<dbReference type="Pfam" id="PF00169">
    <property type="entry name" value="PH"/>
    <property type="match status" value="2"/>
</dbReference>
<feature type="region of interest" description="Disordered" evidence="2">
    <location>
        <begin position="568"/>
        <end position="599"/>
    </location>
</feature>
<keyword evidence="5" id="KW-1185">Reference proteome</keyword>
<feature type="region of interest" description="Disordered" evidence="2">
    <location>
        <begin position="713"/>
        <end position="741"/>
    </location>
</feature>
<dbReference type="PANTHER" id="PTHR17271:SF12">
    <property type="entry name" value="MYOSIN PHOSPHATASE RHO-INTERACTING PROTEIN ISOFORM X1"/>
    <property type="match status" value="1"/>
</dbReference>
<feature type="domain" description="PH" evidence="3">
    <location>
        <begin position="39"/>
        <end position="146"/>
    </location>
</feature>
<evidence type="ECO:0000313" key="5">
    <source>
        <dbReference type="Proteomes" id="UP001187315"/>
    </source>
</evidence>